<dbReference type="Proteomes" id="UP001177021">
    <property type="component" value="Unassembled WGS sequence"/>
</dbReference>
<dbReference type="EMBL" id="CASHSV030000001">
    <property type="protein sequence ID" value="CAJ2631805.1"/>
    <property type="molecule type" value="Genomic_DNA"/>
</dbReference>
<sequence>MNMNLLQNQKRSNSMNMMMTTNPLFRSDSFGYYYPHEQHNYTTIMEKRQLFLRSYQFTRKKTFSERIKGSFVRVHKVALRSARKLRRLEFSVSRIKCSFYSRSNHNKYRKTQISSCLC</sequence>
<accession>A0ACB0III8</accession>
<gene>
    <name evidence="1" type="ORF">MILVUS5_LOCUS3250</name>
</gene>
<keyword evidence="2" id="KW-1185">Reference proteome</keyword>
<comment type="caution">
    <text evidence="1">The sequence shown here is derived from an EMBL/GenBank/DDBJ whole genome shotgun (WGS) entry which is preliminary data.</text>
</comment>
<organism evidence="1 2">
    <name type="scientific">Trifolium pratense</name>
    <name type="common">Red clover</name>
    <dbReference type="NCBI Taxonomy" id="57577"/>
    <lineage>
        <taxon>Eukaryota</taxon>
        <taxon>Viridiplantae</taxon>
        <taxon>Streptophyta</taxon>
        <taxon>Embryophyta</taxon>
        <taxon>Tracheophyta</taxon>
        <taxon>Spermatophyta</taxon>
        <taxon>Magnoliopsida</taxon>
        <taxon>eudicotyledons</taxon>
        <taxon>Gunneridae</taxon>
        <taxon>Pentapetalae</taxon>
        <taxon>rosids</taxon>
        <taxon>fabids</taxon>
        <taxon>Fabales</taxon>
        <taxon>Fabaceae</taxon>
        <taxon>Papilionoideae</taxon>
        <taxon>50 kb inversion clade</taxon>
        <taxon>NPAAA clade</taxon>
        <taxon>Hologalegina</taxon>
        <taxon>IRL clade</taxon>
        <taxon>Trifolieae</taxon>
        <taxon>Trifolium</taxon>
    </lineage>
</organism>
<evidence type="ECO:0000313" key="2">
    <source>
        <dbReference type="Proteomes" id="UP001177021"/>
    </source>
</evidence>
<reference evidence="1" key="1">
    <citation type="submission" date="2023-10" db="EMBL/GenBank/DDBJ databases">
        <authorList>
            <person name="Rodriguez Cubillos JULIANA M."/>
            <person name="De Vega J."/>
        </authorList>
    </citation>
    <scope>NUCLEOTIDE SEQUENCE</scope>
</reference>
<name>A0ACB0III8_TRIPR</name>
<proteinExistence type="predicted"/>
<protein>
    <submittedName>
        <fullName evidence="1">Uncharacterized protein</fullName>
    </submittedName>
</protein>
<evidence type="ECO:0000313" key="1">
    <source>
        <dbReference type="EMBL" id="CAJ2631805.1"/>
    </source>
</evidence>